<dbReference type="Pfam" id="PF02892">
    <property type="entry name" value="zf-BED"/>
    <property type="match status" value="1"/>
</dbReference>
<reference evidence="11" key="2">
    <citation type="submission" date="2025-08" db="UniProtKB">
        <authorList>
            <consortium name="Ensembl"/>
        </authorList>
    </citation>
    <scope>IDENTIFICATION</scope>
</reference>
<reference evidence="11 12" key="1">
    <citation type="submission" date="2022-01" db="EMBL/GenBank/DDBJ databases">
        <title>A chromosome-scale genome assembly of the false clownfish, Amphiprion ocellaris.</title>
        <authorList>
            <person name="Ryu T."/>
        </authorList>
    </citation>
    <scope>NUCLEOTIDE SEQUENCE [LARGE SCALE GENOMIC DNA]</scope>
</reference>
<keyword evidence="8" id="KW-0539">Nucleus</keyword>
<name>A0AAQ5Y0H8_AMPOC</name>
<keyword evidence="12" id="KW-1185">Reference proteome</keyword>
<accession>A0AAQ5Y0H8</accession>
<proteinExistence type="predicted"/>
<keyword evidence="2" id="KW-0479">Metal-binding</keyword>
<evidence type="ECO:0000256" key="5">
    <source>
        <dbReference type="ARBA" id="ARBA00023015"/>
    </source>
</evidence>
<dbReference type="SUPFAM" id="SSF57667">
    <property type="entry name" value="beta-beta-alpha zinc fingers"/>
    <property type="match status" value="1"/>
</dbReference>
<evidence type="ECO:0000259" key="10">
    <source>
        <dbReference type="PROSITE" id="PS50808"/>
    </source>
</evidence>
<evidence type="ECO:0000256" key="3">
    <source>
        <dbReference type="ARBA" id="ARBA00022771"/>
    </source>
</evidence>
<dbReference type="InterPro" id="IPR003656">
    <property type="entry name" value="Znf_BED"/>
</dbReference>
<evidence type="ECO:0000313" key="12">
    <source>
        <dbReference type="Proteomes" id="UP001501940"/>
    </source>
</evidence>
<keyword evidence="3 9" id="KW-0863">Zinc-finger</keyword>
<evidence type="ECO:0000256" key="8">
    <source>
        <dbReference type="ARBA" id="ARBA00023242"/>
    </source>
</evidence>
<reference evidence="11" key="3">
    <citation type="submission" date="2025-09" db="UniProtKB">
        <authorList>
            <consortium name="Ensembl"/>
        </authorList>
    </citation>
    <scope>IDENTIFICATION</scope>
</reference>
<protein>
    <recommendedName>
        <fullName evidence="10">BED-type domain-containing protein</fullName>
    </recommendedName>
</protein>
<evidence type="ECO:0000256" key="7">
    <source>
        <dbReference type="ARBA" id="ARBA00023163"/>
    </source>
</evidence>
<dbReference type="GO" id="GO:0046983">
    <property type="term" value="F:protein dimerization activity"/>
    <property type="evidence" value="ECO:0007669"/>
    <property type="project" value="InterPro"/>
</dbReference>
<dbReference type="InterPro" id="IPR012337">
    <property type="entry name" value="RNaseH-like_sf"/>
</dbReference>
<comment type="subcellular location">
    <subcellularLocation>
        <location evidence="1">Nucleus</location>
    </subcellularLocation>
</comment>
<evidence type="ECO:0000256" key="6">
    <source>
        <dbReference type="ARBA" id="ARBA00023125"/>
    </source>
</evidence>
<evidence type="ECO:0000256" key="9">
    <source>
        <dbReference type="PROSITE-ProRule" id="PRU00027"/>
    </source>
</evidence>
<dbReference type="AlphaFoldDB" id="A0AAQ5Y0H8"/>
<dbReference type="Ensembl" id="ENSAOCT00000079371.1">
    <property type="protein sequence ID" value="ENSAOCP00000046512.1"/>
    <property type="gene ID" value="ENSAOCG00000030740.1"/>
</dbReference>
<dbReference type="GO" id="GO:0003677">
    <property type="term" value="F:DNA binding"/>
    <property type="evidence" value="ECO:0007669"/>
    <property type="project" value="UniProtKB-KW"/>
</dbReference>
<keyword evidence="7" id="KW-0804">Transcription</keyword>
<dbReference type="GO" id="GO:0008270">
    <property type="term" value="F:zinc ion binding"/>
    <property type="evidence" value="ECO:0007669"/>
    <property type="project" value="UniProtKB-KW"/>
</dbReference>
<evidence type="ECO:0000256" key="1">
    <source>
        <dbReference type="ARBA" id="ARBA00004123"/>
    </source>
</evidence>
<dbReference type="PROSITE" id="PS50808">
    <property type="entry name" value="ZF_BED"/>
    <property type="match status" value="1"/>
</dbReference>
<dbReference type="SUPFAM" id="SSF53098">
    <property type="entry name" value="Ribonuclease H-like"/>
    <property type="match status" value="1"/>
</dbReference>
<dbReference type="InterPro" id="IPR036236">
    <property type="entry name" value="Znf_C2H2_sf"/>
</dbReference>
<dbReference type="Pfam" id="PF05699">
    <property type="entry name" value="Dimer_Tnp_hAT"/>
    <property type="match status" value="1"/>
</dbReference>
<keyword evidence="6" id="KW-0238">DNA-binding</keyword>
<dbReference type="PANTHER" id="PTHR46481">
    <property type="entry name" value="ZINC FINGER BED DOMAIN-CONTAINING PROTEIN 4"/>
    <property type="match status" value="1"/>
</dbReference>
<organism evidence="11 12">
    <name type="scientific">Amphiprion ocellaris</name>
    <name type="common">Clown anemonefish</name>
    <dbReference type="NCBI Taxonomy" id="80972"/>
    <lineage>
        <taxon>Eukaryota</taxon>
        <taxon>Metazoa</taxon>
        <taxon>Chordata</taxon>
        <taxon>Craniata</taxon>
        <taxon>Vertebrata</taxon>
        <taxon>Euteleostomi</taxon>
        <taxon>Actinopterygii</taxon>
        <taxon>Neopterygii</taxon>
        <taxon>Teleostei</taxon>
        <taxon>Neoteleostei</taxon>
        <taxon>Acanthomorphata</taxon>
        <taxon>Ovalentaria</taxon>
        <taxon>Pomacentridae</taxon>
        <taxon>Amphiprion</taxon>
    </lineage>
</organism>
<dbReference type="GeneTree" id="ENSGT00940000161131"/>
<dbReference type="InterPro" id="IPR008906">
    <property type="entry name" value="HATC_C_dom"/>
</dbReference>
<dbReference type="SUPFAM" id="SSF140996">
    <property type="entry name" value="Hermes dimerisation domain"/>
    <property type="match status" value="1"/>
</dbReference>
<evidence type="ECO:0000256" key="2">
    <source>
        <dbReference type="ARBA" id="ARBA00022723"/>
    </source>
</evidence>
<dbReference type="Gene3D" id="1.10.10.1070">
    <property type="entry name" value="Zinc finger, BED domain-containing"/>
    <property type="match status" value="1"/>
</dbReference>
<feature type="domain" description="BED-type" evidence="10">
    <location>
        <begin position="6"/>
        <end position="56"/>
    </location>
</feature>
<evidence type="ECO:0000256" key="4">
    <source>
        <dbReference type="ARBA" id="ARBA00022833"/>
    </source>
</evidence>
<keyword evidence="5" id="KW-0805">Transcription regulation</keyword>
<dbReference type="GO" id="GO:0005634">
    <property type="term" value="C:nucleus"/>
    <property type="evidence" value="ECO:0007669"/>
    <property type="project" value="UniProtKB-SubCell"/>
</dbReference>
<dbReference type="SMART" id="SM00614">
    <property type="entry name" value="ZnF_BED"/>
    <property type="match status" value="1"/>
</dbReference>
<dbReference type="PANTHER" id="PTHR46481:SF9">
    <property type="entry name" value="ZINC FINGER BED DOMAIN-CONTAINING PROTEIN 1-LIKE"/>
    <property type="match status" value="1"/>
</dbReference>
<dbReference type="InterPro" id="IPR052035">
    <property type="entry name" value="ZnF_BED_domain_contain"/>
</dbReference>
<sequence length="628" mass="71367">MEKWPTKRSVVWTYFSPADKTSARCELCHKRVQHSSNTSNLFKHLKCVHPEAHAEAEKRQEEAEQNAASAATRQTTLKETVQFLICPCHQSFSDDSHRAQEITRSLAQMIAKDLQPISIVEDPGFCHFMKMVDPQYQIPSRKSLMTGVLPKLYAQVRETLKDSIQSASCLALTCDMWTARTTESYLTVKGHFIDKDWQMQSCNLAAIHVAVQHTADNISELLVTITDDWDITSKVQTVVTDSGANMVSAVRKTYWKHIPCFAHTLNLIVKDSIKADTSLESILEKCGAIVRFFHHSTKATDKLKEVQSQLQLPQHRLMQAVDTRWNSVLYMLERLYEQQQAITTALCLLGRNSLCLNGEEWSHITQAIEALRPFEEATKEVSAEQYVTISKVIPLVCLLQRSAGQKDNTLASQLAAQCQRHFQNIEHNHTIAASTFLDIRFKNIAFCDIRNVETIKSRIISNMQGMGCSEREMSSSEASTSAECSASQGGLWQEFDTRFLASQSNRTANTDTYIQMRRYMEEKVIPRNEDPLLWWKKNERAFPQLSKVAKRYLGTVATSVPAERLFSKAGETVSQKRNCLKPENVEFSSKPSFSLHLRMFRMVFSSKPTSQVYISGGIFLHTNFFGLH</sequence>
<evidence type="ECO:0000313" key="11">
    <source>
        <dbReference type="Ensembl" id="ENSAOCP00000046512.1"/>
    </source>
</evidence>
<dbReference type="Proteomes" id="UP001501940">
    <property type="component" value="Chromosome 14"/>
</dbReference>
<keyword evidence="4" id="KW-0862">Zinc</keyword>